<keyword evidence="1" id="KW-0812">Transmembrane</keyword>
<feature type="transmembrane region" description="Helical" evidence="1">
    <location>
        <begin position="9"/>
        <end position="31"/>
    </location>
</feature>
<accession>A0ABM8ZE32</accession>
<protein>
    <submittedName>
        <fullName evidence="2">Uncharacterized protein</fullName>
    </submittedName>
</protein>
<name>A0ABM8ZE32_9LACO</name>
<reference evidence="2 3" key="1">
    <citation type="submission" date="2021-11" db="EMBL/GenBank/DDBJ databases">
        <authorList>
            <person name="Depoorter E."/>
        </authorList>
    </citation>
    <scope>NUCLEOTIDE SEQUENCE [LARGE SCALE GENOMIC DNA]</scope>
    <source>
        <strain evidence="2 3">LMG 24286</strain>
    </source>
</reference>
<comment type="caution">
    <text evidence="2">The sequence shown here is derived from an EMBL/GenBank/DDBJ whole genome shotgun (WGS) entry which is preliminary data.</text>
</comment>
<proteinExistence type="predicted"/>
<evidence type="ECO:0000313" key="2">
    <source>
        <dbReference type="EMBL" id="CAH0418932.1"/>
    </source>
</evidence>
<sequence length="92" mass="9731">MFSNLKSGIVAAVLLGIILAFLATFAILPLSDHGTQISLFELLLSLTAIVGFGLVATGLQSRLFPKNGSILVIMAMSVTFLIVSLLLRLISN</sequence>
<feature type="transmembrane region" description="Helical" evidence="1">
    <location>
        <begin position="71"/>
        <end position="90"/>
    </location>
</feature>
<organism evidence="2 3">
    <name type="scientific">Periweissella ghanensis</name>
    <dbReference type="NCBI Taxonomy" id="467997"/>
    <lineage>
        <taxon>Bacteria</taxon>
        <taxon>Bacillati</taxon>
        <taxon>Bacillota</taxon>
        <taxon>Bacilli</taxon>
        <taxon>Lactobacillales</taxon>
        <taxon>Lactobacillaceae</taxon>
        <taxon>Periweissella</taxon>
    </lineage>
</organism>
<keyword evidence="1" id="KW-0472">Membrane</keyword>
<feature type="transmembrane region" description="Helical" evidence="1">
    <location>
        <begin position="37"/>
        <end position="59"/>
    </location>
</feature>
<dbReference type="EMBL" id="CAKKNT010000019">
    <property type="protein sequence ID" value="CAH0418932.1"/>
    <property type="molecule type" value="Genomic_DNA"/>
</dbReference>
<keyword evidence="1" id="KW-1133">Transmembrane helix</keyword>
<evidence type="ECO:0000256" key="1">
    <source>
        <dbReference type="SAM" id="Phobius"/>
    </source>
</evidence>
<evidence type="ECO:0000313" key="3">
    <source>
        <dbReference type="Proteomes" id="UP000789719"/>
    </source>
</evidence>
<gene>
    <name evidence="2" type="ORF">WGH24286_01375</name>
</gene>
<dbReference type="Proteomes" id="UP000789719">
    <property type="component" value="Unassembled WGS sequence"/>
</dbReference>
<keyword evidence="3" id="KW-1185">Reference proteome</keyword>
<dbReference type="RefSeq" id="WP_230099011.1">
    <property type="nucleotide sequence ID" value="NZ_CAKKNT010000019.1"/>
</dbReference>